<feature type="domain" description="Protein kinase" evidence="1">
    <location>
        <begin position="1"/>
        <end position="244"/>
    </location>
</feature>
<dbReference type="EMBL" id="GG745362">
    <property type="protein sequence ID" value="KNE69815.1"/>
    <property type="molecule type" value="Genomic_DNA"/>
</dbReference>
<dbReference type="GO" id="GO:0005524">
    <property type="term" value="F:ATP binding"/>
    <property type="evidence" value="ECO:0007669"/>
    <property type="project" value="InterPro"/>
</dbReference>
<dbReference type="AlphaFoldDB" id="A0A0L0T4Z6"/>
<dbReference type="PROSITE" id="PS50011">
    <property type="entry name" value="PROTEIN_KINASE_DOM"/>
    <property type="match status" value="1"/>
</dbReference>
<evidence type="ECO:0000313" key="3">
    <source>
        <dbReference type="Proteomes" id="UP000054350"/>
    </source>
</evidence>
<dbReference type="InterPro" id="IPR011009">
    <property type="entry name" value="Kinase-like_dom_sf"/>
</dbReference>
<gene>
    <name evidence="2" type="ORF">AMAG_14352</name>
</gene>
<name>A0A0L0T4Z6_ALLM3</name>
<accession>A0A0L0T4Z6</accession>
<evidence type="ECO:0000313" key="2">
    <source>
        <dbReference type="EMBL" id="KNE69815.1"/>
    </source>
</evidence>
<dbReference type="InterPro" id="IPR000719">
    <property type="entry name" value="Prot_kinase_dom"/>
</dbReference>
<evidence type="ECO:0000259" key="1">
    <source>
        <dbReference type="PROSITE" id="PS50011"/>
    </source>
</evidence>
<dbReference type="Pfam" id="PF00069">
    <property type="entry name" value="Pkinase"/>
    <property type="match status" value="1"/>
</dbReference>
<proteinExistence type="predicted"/>
<dbReference type="Gene3D" id="1.10.510.10">
    <property type="entry name" value="Transferase(Phosphotransferase) domain 1"/>
    <property type="match status" value="1"/>
</dbReference>
<dbReference type="GO" id="GO:0004672">
    <property type="term" value="F:protein kinase activity"/>
    <property type="evidence" value="ECO:0007669"/>
    <property type="project" value="InterPro"/>
</dbReference>
<dbReference type="SUPFAM" id="SSF56112">
    <property type="entry name" value="Protein kinase-like (PK-like)"/>
    <property type="match status" value="1"/>
</dbReference>
<reference evidence="2 3" key="1">
    <citation type="submission" date="2009-11" db="EMBL/GenBank/DDBJ databases">
        <title>Annotation of Allomyces macrogynus ATCC 38327.</title>
        <authorList>
            <consortium name="The Broad Institute Genome Sequencing Platform"/>
            <person name="Russ C."/>
            <person name="Cuomo C."/>
            <person name="Burger G."/>
            <person name="Gray M.W."/>
            <person name="Holland P.W.H."/>
            <person name="King N."/>
            <person name="Lang F.B.F."/>
            <person name="Roger A.J."/>
            <person name="Ruiz-Trillo I."/>
            <person name="Young S.K."/>
            <person name="Zeng Q."/>
            <person name="Gargeya S."/>
            <person name="Fitzgerald M."/>
            <person name="Haas B."/>
            <person name="Abouelleil A."/>
            <person name="Alvarado L."/>
            <person name="Arachchi H.M."/>
            <person name="Berlin A."/>
            <person name="Chapman S.B."/>
            <person name="Gearin G."/>
            <person name="Goldberg J."/>
            <person name="Griggs A."/>
            <person name="Gujja S."/>
            <person name="Hansen M."/>
            <person name="Heiman D."/>
            <person name="Howarth C."/>
            <person name="Larimer J."/>
            <person name="Lui A."/>
            <person name="MacDonald P.J.P."/>
            <person name="McCowen C."/>
            <person name="Montmayeur A."/>
            <person name="Murphy C."/>
            <person name="Neiman D."/>
            <person name="Pearson M."/>
            <person name="Priest M."/>
            <person name="Roberts A."/>
            <person name="Saif S."/>
            <person name="Shea T."/>
            <person name="Sisk P."/>
            <person name="Stolte C."/>
            <person name="Sykes S."/>
            <person name="Wortman J."/>
            <person name="Nusbaum C."/>
            <person name="Birren B."/>
        </authorList>
    </citation>
    <scope>NUCLEOTIDE SEQUENCE [LARGE SCALE GENOMIC DNA]</scope>
    <source>
        <strain evidence="2 3">ATCC 38327</strain>
    </source>
</reference>
<dbReference type="VEuPathDB" id="FungiDB:AMAG_14352"/>
<keyword evidence="3" id="KW-1185">Reference proteome</keyword>
<organism evidence="2 3">
    <name type="scientific">Allomyces macrogynus (strain ATCC 38327)</name>
    <name type="common">Allomyces javanicus var. macrogynus</name>
    <dbReference type="NCBI Taxonomy" id="578462"/>
    <lineage>
        <taxon>Eukaryota</taxon>
        <taxon>Fungi</taxon>
        <taxon>Fungi incertae sedis</taxon>
        <taxon>Blastocladiomycota</taxon>
        <taxon>Blastocladiomycetes</taxon>
        <taxon>Blastocladiales</taxon>
        <taxon>Blastocladiaceae</taxon>
        <taxon>Allomyces</taxon>
    </lineage>
</organism>
<dbReference type="Proteomes" id="UP000054350">
    <property type="component" value="Unassembled WGS sequence"/>
</dbReference>
<reference evidence="3" key="2">
    <citation type="submission" date="2009-11" db="EMBL/GenBank/DDBJ databases">
        <title>The Genome Sequence of Allomyces macrogynus strain ATCC 38327.</title>
        <authorList>
            <consortium name="The Broad Institute Genome Sequencing Platform"/>
            <person name="Russ C."/>
            <person name="Cuomo C."/>
            <person name="Shea T."/>
            <person name="Young S.K."/>
            <person name="Zeng Q."/>
            <person name="Koehrsen M."/>
            <person name="Haas B."/>
            <person name="Borodovsky M."/>
            <person name="Guigo R."/>
            <person name="Alvarado L."/>
            <person name="Berlin A."/>
            <person name="Borenstein D."/>
            <person name="Chen Z."/>
            <person name="Engels R."/>
            <person name="Freedman E."/>
            <person name="Gellesch M."/>
            <person name="Goldberg J."/>
            <person name="Griggs A."/>
            <person name="Gujja S."/>
            <person name="Heiman D."/>
            <person name="Hepburn T."/>
            <person name="Howarth C."/>
            <person name="Jen D."/>
            <person name="Larson L."/>
            <person name="Lewis B."/>
            <person name="Mehta T."/>
            <person name="Park D."/>
            <person name="Pearson M."/>
            <person name="Roberts A."/>
            <person name="Saif S."/>
            <person name="Shenoy N."/>
            <person name="Sisk P."/>
            <person name="Stolte C."/>
            <person name="Sykes S."/>
            <person name="Walk T."/>
            <person name="White J."/>
            <person name="Yandava C."/>
            <person name="Burger G."/>
            <person name="Gray M.W."/>
            <person name="Holland P.W.H."/>
            <person name="King N."/>
            <person name="Lang F.B.F."/>
            <person name="Roger A.J."/>
            <person name="Ruiz-Trillo I."/>
            <person name="Lander E."/>
            <person name="Nusbaum C."/>
        </authorList>
    </citation>
    <scope>NUCLEOTIDE SEQUENCE [LARGE SCALE GENOMIC DNA]</scope>
    <source>
        <strain evidence="3">ATCC 38327</strain>
    </source>
</reference>
<dbReference type="OrthoDB" id="4062651at2759"/>
<protein>
    <recommendedName>
        <fullName evidence="1">Protein kinase domain-containing protein</fullName>
    </recommendedName>
</protein>
<sequence length="244" mass="27769">MAMSEFTIRLIGETTITYDGLLPLVHQLRQYRHDLKSFQCYGYNCVLGWCYERQQGDLESVILDLAERARIYNTMKMLIGLQIAYYLRGMHTAGFIFRDLKQSDVLVCKELGADVPQLLRYFVEHEPVIKVTDFGFVTRSRAGLKTPGQSQMTNAYDASVDVVALGITLTELLIDAILYPMDEPDATVQHEFETLRILDRIRARFAQSPKYIPSALQGLVTDAVQGKLHTVDPVIEYLEGRSRP</sequence>